<feature type="compositionally biased region" description="Polar residues" evidence="1">
    <location>
        <begin position="778"/>
        <end position="790"/>
    </location>
</feature>
<feature type="compositionally biased region" description="Polar residues" evidence="1">
    <location>
        <begin position="818"/>
        <end position="829"/>
    </location>
</feature>
<feature type="compositionally biased region" description="Polar residues" evidence="1">
    <location>
        <begin position="88"/>
        <end position="105"/>
    </location>
</feature>
<feature type="region of interest" description="Disordered" evidence="1">
    <location>
        <begin position="692"/>
        <end position="790"/>
    </location>
</feature>
<feature type="compositionally biased region" description="Low complexity" evidence="1">
    <location>
        <begin position="710"/>
        <end position="723"/>
    </location>
</feature>
<reference evidence="2" key="1">
    <citation type="journal article" date="2023" name="IMA Fungus">
        <title>Comparative genomic study of the Penicillium genus elucidates a diverse pangenome and 15 lateral gene transfer events.</title>
        <authorList>
            <person name="Petersen C."/>
            <person name="Sorensen T."/>
            <person name="Nielsen M.R."/>
            <person name="Sondergaard T.E."/>
            <person name="Sorensen J.L."/>
            <person name="Fitzpatrick D.A."/>
            <person name="Frisvad J.C."/>
            <person name="Nielsen K.L."/>
        </authorList>
    </citation>
    <scope>NUCLEOTIDE SEQUENCE</scope>
    <source>
        <strain evidence="2">IBT 15450</strain>
    </source>
</reference>
<evidence type="ECO:0000313" key="2">
    <source>
        <dbReference type="EMBL" id="KAJ6045250.1"/>
    </source>
</evidence>
<feature type="compositionally biased region" description="Basic and acidic residues" evidence="1">
    <location>
        <begin position="851"/>
        <end position="868"/>
    </location>
</feature>
<organism evidence="2 3">
    <name type="scientific">Penicillium canescens</name>
    <dbReference type="NCBI Taxonomy" id="5083"/>
    <lineage>
        <taxon>Eukaryota</taxon>
        <taxon>Fungi</taxon>
        <taxon>Dikarya</taxon>
        <taxon>Ascomycota</taxon>
        <taxon>Pezizomycotina</taxon>
        <taxon>Eurotiomycetes</taxon>
        <taxon>Eurotiomycetidae</taxon>
        <taxon>Eurotiales</taxon>
        <taxon>Aspergillaceae</taxon>
        <taxon>Penicillium</taxon>
    </lineage>
</organism>
<reference evidence="2" key="2">
    <citation type="submission" date="2023-01" db="EMBL/GenBank/DDBJ databases">
        <authorList>
            <person name="Petersen C."/>
        </authorList>
    </citation>
    <scope>NUCLEOTIDE SEQUENCE</scope>
    <source>
        <strain evidence="2">IBT 15450</strain>
    </source>
</reference>
<dbReference type="Proteomes" id="UP001219568">
    <property type="component" value="Unassembled WGS sequence"/>
</dbReference>
<feature type="region of interest" description="Disordered" evidence="1">
    <location>
        <begin position="805"/>
        <end position="891"/>
    </location>
</feature>
<feature type="region of interest" description="Disordered" evidence="1">
    <location>
        <begin position="175"/>
        <end position="209"/>
    </location>
</feature>
<accession>A0AAD6NBP0</accession>
<feature type="compositionally biased region" description="Polar residues" evidence="1">
    <location>
        <begin position="330"/>
        <end position="361"/>
    </location>
</feature>
<feature type="compositionally biased region" description="Pro residues" evidence="1">
    <location>
        <begin position="10"/>
        <end position="29"/>
    </location>
</feature>
<evidence type="ECO:0000313" key="3">
    <source>
        <dbReference type="Proteomes" id="UP001219568"/>
    </source>
</evidence>
<proteinExistence type="predicted"/>
<feature type="compositionally biased region" description="Basic and acidic residues" evidence="1">
    <location>
        <begin position="601"/>
        <end position="622"/>
    </location>
</feature>
<feature type="compositionally biased region" description="Polar residues" evidence="1">
    <location>
        <begin position="55"/>
        <end position="64"/>
    </location>
</feature>
<evidence type="ECO:0000256" key="1">
    <source>
        <dbReference type="SAM" id="MobiDB-lite"/>
    </source>
</evidence>
<dbReference type="AlphaFoldDB" id="A0AAD6NBP0"/>
<feature type="compositionally biased region" description="Pro residues" evidence="1">
    <location>
        <begin position="75"/>
        <end position="87"/>
    </location>
</feature>
<name>A0AAD6NBP0_PENCN</name>
<gene>
    <name evidence="2" type="ORF">N7460_006605</name>
</gene>
<keyword evidence="3" id="KW-1185">Reference proteome</keyword>
<sequence>MQQSGQPRPMNVPQPPPPRNPVPTPPPMRTPGGAAYGGHTQFQSHWIPPPPPPMTSSHPQNQHMNHGRPSTAPFSIPPPPPHPPPPQMNNANNTQPDNVPLTSATDIPRHNQPLTSATYIPGHDTMGVGIPPLFEARTPYEAYSHNQPRLNQAHGISSVGGTYTRDDSALYGNVHYDKEQQPGPSRAPDVGKSSSNRHNGTGNLSPSEAPDHWPLDRVLLWLAANGFSDDWQETFKALELQGGEFLELRLGSGGRGNLGKMHQVVYPQLAKECARRGSKFDLGHEREEGKRMRKLIRQIHDGSEEASVSTPQRTDLPLFSAEALPGFYSNAESRSAGGSNDIGTRPSPQDRQCSSEISSSLPREHNNGSFNFLRRKAKADSSHPSPEDQFLESPTSPEAHQNGPYPLYLKPSFNSSDVSVGECPSSTHTSGHEKVGRTKHTSKGKRWIPVTMDGWNYRLIDVSEMETAESLRTGICHYLGISDWGNAQIYLTKPEQSEHEEPINDTNLSLYRTNRSDPYGSLKLFVRGAVDQSAQSTPRVHGLGVSFPEKPASSPTTLQHQLHRKPLDEDTLNRISPHTQVKPLGSPSHQTFKTFPVANESQDRTTDSEKDTRARYEDNLRKAERKQKAYRGSQLHHSQQTLKDASGDMVDPLVPPQRAPTAPNESSTLTKVNFAKRIASREARPQLRISTHGLGTGLTSVGRTTSAIGTPSPSVPVSFSTPSWDSASSESERPATIDSVVSASSQSALLPLRPSPKLTTEQEAQKSQESFGAPSPAMTHSSIASQEPPLQSFGSKFKFEKHEISLQRSPNPLEDSNDSSNDGLWTIQPSHKAKQAEASPQKAKPTFPIDTENKRNSEVHFSIEKLGDERDDCDHEAEEHSHTDSPSTMETSFALPENFEELLLRWTKLGRNEVQALGNPRSQIWTAATTICSLSDI</sequence>
<comment type="caution">
    <text evidence="2">The sequence shown here is derived from an EMBL/GenBank/DDBJ whole genome shotgun (WGS) entry which is preliminary data.</text>
</comment>
<feature type="compositionally biased region" description="Polar residues" evidence="1">
    <location>
        <begin position="192"/>
        <end position="206"/>
    </location>
</feature>
<feature type="region of interest" description="Disordered" evidence="1">
    <location>
        <begin position="1"/>
        <end position="123"/>
    </location>
</feature>
<feature type="region of interest" description="Disordered" evidence="1">
    <location>
        <begin position="329"/>
        <end position="443"/>
    </location>
</feature>
<dbReference type="EMBL" id="JAQJZL010000004">
    <property type="protein sequence ID" value="KAJ6045250.1"/>
    <property type="molecule type" value="Genomic_DNA"/>
</dbReference>
<protein>
    <recommendedName>
        <fullName evidence="4">SAM domain-containing protein</fullName>
    </recommendedName>
</protein>
<feature type="compositionally biased region" description="Polar residues" evidence="1">
    <location>
        <begin position="757"/>
        <end position="770"/>
    </location>
</feature>
<evidence type="ECO:0008006" key="4">
    <source>
        <dbReference type="Google" id="ProtNLM"/>
    </source>
</evidence>
<feature type="compositionally biased region" description="Low complexity" evidence="1">
    <location>
        <begin position="739"/>
        <end position="756"/>
    </location>
</feature>
<feature type="region of interest" description="Disordered" evidence="1">
    <location>
        <begin position="577"/>
        <end position="667"/>
    </location>
</feature>
<feature type="compositionally biased region" description="Polar residues" evidence="1">
    <location>
        <begin position="697"/>
        <end position="709"/>
    </location>
</feature>
<feature type="compositionally biased region" description="Polar residues" evidence="1">
    <location>
        <begin position="412"/>
        <end position="429"/>
    </location>
</feature>